<keyword evidence="3" id="KW-0964">Secreted</keyword>
<evidence type="ECO:0000256" key="12">
    <source>
        <dbReference type="ARBA" id="ARBA00037312"/>
    </source>
</evidence>
<gene>
    <name evidence="17" type="ORF">PENSTE_c028G06814</name>
</gene>
<evidence type="ECO:0000256" key="9">
    <source>
        <dbReference type="ARBA" id="ARBA00023295"/>
    </source>
</evidence>
<evidence type="ECO:0000313" key="17">
    <source>
        <dbReference type="EMBL" id="OQE15481.1"/>
    </source>
</evidence>
<comment type="catalytic activity">
    <reaction evidence="14">
        <text>[(1-&gt;4)-alpha-D-galacturonosyl](n) + H2O = alpha-D-galacturonate + [(1-&gt;4)-alpha-D-galacturonosyl](n-1)</text>
        <dbReference type="Rhea" id="RHEA:14117"/>
        <dbReference type="Rhea" id="RHEA-COMP:14570"/>
        <dbReference type="Rhea" id="RHEA-COMP:14572"/>
        <dbReference type="ChEBI" id="CHEBI:15377"/>
        <dbReference type="ChEBI" id="CHEBI:58658"/>
        <dbReference type="ChEBI" id="CHEBI:140523"/>
        <dbReference type="EC" id="3.2.1.67"/>
    </reaction>
</comment>
<dbReference type="InterPro" id="IPR000743">
    <property type="entry name" value="Glyco_hydro_28"/>
</dbReference>
<dbReference type="PANTHER" id="PTHR31736:SF12">
    <property type="entry name" value="EXO-POLYGALACTURONASE, PUTATIVE-RELATED"/>
    <property type="match status" value="1"/>
</dbReference>
<evidence type="ECO:0000256" key="10">
    <source>
        <dbReference type="ARBA" id="ARBA00023316"/>
    </source>
</evidence>
<keyword evidence="9 15" id="KW-0326">Glycosidase</keyword>
<keyword evidence="7" id="KW-0325">Glycoprotein</keyword>
<evidence type="ECO:0000256" key="6">
    <source>
        <dbReference type="ARBA" id="ARBA00023157"/>
    </source>
</evidence>
<dbReference type="PANTHER" id="PTHR31736">
    <property type="match status" value="1"/>
</dbReference>
<dbReference type="InterPro" id="IPR011050">
    <property type="entry name" value="Pectin_lyase_fold/virulence"/>
</dbReference>
<evidence type="ECO:0000256" key="13">
    <source>
        <dbReference type="ARBA" id="ARBA00038933"/>
    </source>
</evidence>
<evidence type="ECO:0000256" key="2">
    <source>
        <dbReference type="ARBA" id="ARBA00008834"/>
    </source>
</evidence>
<dbReference type="OrthoDB" id="10036721at2759"/>
<evidence type="ECO:0000256" key="3">
    <source>
        <dbReference type="ARBA" id="ARBA00022525"/>
    </source>
</evidence>
<sequence>MRFINISIAAVQLLFLFDPIVARNTVRTTTCTVKANGDKKDDVPNILEAFQKCGNGGKIVFPESESYWIATKLNPVLENVEIEWRGEWTFSDDLDYWRNNSYPVAFQNHAAGFIISGNRIKINGYGTGGINGNGNAWYTAEAGDTQPGRPMPFVFWNVSEVSVDNFHIKNPQLWALNIMNGKNLRFDNIYVNATAVDAPYGENWVQNTDGFDTMDVDNVQLHNLIYQGGDDCVAIKPRSYNVYIRNVTCRGGNGIAIGSLGQYLEDSSVENITIDEVKIIRYNEDMHNSAYIKTWMGGLVPQSSYESAGLPRGGGWGSVKNVLFSNFEVNGSDAGPGITQSNGDNGSYAGTSKMSVSNIAYVNFTGYIETTSSKVASVSCSKLHPCHDIEFENVILYPLNSTTPGVGSCKYTAHDGVHGLEGSS</sequence>
<keyword evidence="8" id="KW-0119">Carbohydrate metabolism</keyword>
<comment type="subcellular location">
    <subcellularLocation>
        <location evidence="1">Secreted</location>
    </subcellularLocation>
</comment>
<evidence type="ECO:0000313" key="18">
    <source>
        <dbReference type="Proteomes" id="UP000191285"/>
    </source>
</evidence>
<dbReference type="AlphaFoldDB" id="A0A1V6SN43"/>
<protein>
    <recommendedName>
        <fullName evidence="13">galacturonan 1,4-alpha-galacturonidase</fullName>
        <ecNumber evidence="13">3.2.1.67</ecNumber>
    </recommendedName>
</protein>
<evidence type="ECO:0000256" key="5">
    <source>
        <dbReference type="ARBA" id="ARBA00022801"/>
    </source>
</evidence>
<dbReference type="GO" id="GO:0005576">
    <property type="term" value="C:extracellular region"/>
    <property type="evidence" value="ECO:0007669"/>
    <property type="project" value="UniProtKB-SubCell"/>
</dbReference>
<proteinExistence type="inferred from homology"/>
<reference evidence="18" key="1">
    <citation type="journal article" date="2017" name="Nat. Microbiol.">
        <title>Global analysis of biosynthetic gene clusters reveals vast potential of secondary metabolite production in Penicillium species.</title>
        <authorList>
            <person name="Nielsen J.C."/>
            <person name="Grijseels S."/>
            <person name="Prigent S."/>
            <person name="Ji B."/>
            <person name="Dainat J."/>
            <person name="Nielsen K.F."/>
            <person name="Frisvad J.C."/>
            <person name="Workman M."/>
            <person name="Nielsen J."/>
        </authorList>
    </citation>
    <scope>NUCLEOTIDE SEQUENCE [LARGE SCALE GENOMIC DNA]</scope>
    <source>
        <strain evidence="18">IBT 24891</strain>
    </source>
</reference>
<dbReference type="GO" id="GO:0047911">
    <property type="term" value="F:galacturan 1,4-alpha-galacturonidase activity"/>
    <property type="evidence" value="ECO:0007669"/>
    <property type="project" value="UniProtKB-EC"/>
</dbReference>
<evidence type="ECO:0000256" key="14">
    <source>
        <dbReference type="ARBA" id="ARBA00048766"/>
    </source>
</evidence>
<dbReference type="GO" id="GO:0004650">
    <property type="term" value="F:polygalacturonase activity"/>
    <property type="evidence" value="ECO:0007669"/>
    <property type="project" value="InterPro"/>
</dbReference>
<evidence type="ECO:0000256" key="16">
    <source>
        <dbReference type="SAM" id="SignalP"/>
    </source>
</evidence>
<dbReference type="Proteomes" id="UP000191285">
    <property type="component" value="Unassembled WGS sequence"/>
</dbReference>
<dbReference type="Gene3D" id="2.160.20.10">
    <property type="entry name" value="Single-stranded right-handed beta-helix, Pectin lyase-like"/>
    <property type="match status" value="1"/>
</dbReference>
<keyword evidence="18" id="KW-1185">Reference proteome</keyword>
<evidence type="ECO:0000256" key="11">
    <source>
        <dbReference type="ARBA" id="ARBA00023326"/>
    </source>
</evidence>
<dbReference type="EMBL" id="MLKD01000028">
    <property type="protein sequence ID" value="OQE15481.1"/>
    <property type="molecule type" value="Genomic_DNA"/>
</dbReference>
<keyword evidence="5 15" id="KW-0378">Hydrolase</keyword>
<evidence type="ECO:0000256" key="1">
    <source>
        <dbReference type="ARBA" id="ARBA00004613"/>
    </source>
</evidence>
<keyword evidence="6" id="KW-1015">Disulfide bond</keyword>
<keyword evidence="10" id="KW-0961">Cell wall biogenesis/degradation</keyword>
<dbReference type="Pfam" id="PF00295">
    <property type="entry name" value="Glyco_hydro_28"/>
    <property type="match status" value="1"/>
</dbReference>
<evidence type="ECO:0000256" key="15">
    <source>
        <dbReference type="RuleBase" id="RU361169"/>
    </source>
</evidence>
<keyword evidence="4 16" id="KW-0732">Signal</keyword>
<dbReference type="EC" id="3.2.1.67" evidence="13"/>
<dbReference type="STRING" id="303698.A0A1V6SN43"/>
<organism evidence="17 18">
    <name type="scientific">Penicillium steckii</name>
    <dbReference type="NCBI Taxonomy" id="303698"/>
    <lineage>
        <taxon>Eukaryota</taxon>
        <taxon>Fungi</taxon>
        <taxon>Dikarya</taxon>
        <taxon>Ascomycota</taxon>
        <taxon>Pezizomycotina</taxon>
        <taxon>Eurotiomycetes</taxon>
        <taxon>Eurotiomycetidae</taxon>
        <taxon>Eurotiales</taxon>
        <taxon>Aspergillaceae</taxon>
        <taxon>Penicillium</taxon>
    </lineage>
</organism>
<dbReference type="InterPro" id="IPR012334">
    <property type="entry name" value="Pectin_lyas_fold"/>
</dbReference>
<comment type="function">
    <text evidence="12">Specific in hydrolyzing the terminal glycosidic bond of polygalacturonic acid and oligogalacturonates.</text>
</comment>
<comment type="similarity">
    <text evidence="2 15">Belongs to the glycosyl hydrolase 28 family.</text>
</comment>
<feature type="signal peptide" evidence="16">
    <location>
        <begin position="1"/>
        <end position="22"/>
    </location>
</feature>
<dbReference type="GO" id="GO:0071555">
    <property type="term" value="P:cell wall organization"/>
    <property type="evidence" value="ECO:0007669"/>
    <property type="project" value="UniProtKB-KW"/>
</dbReference>
<name>A0A1V6SN43_9EURO</name>
<keyword evidence="11" id="KW-0624">Polysaccharide degradation</keyword>
<dbReference type="SUPFAM" id="SSF51126">
    <property type="entry name" value="Pectin lyase-like"/>
    <property type="match status" value="1"/>
</dbReference>
<evidence type="ECO:0000256" key="7">
    <source>
        <dbReference type="ARBA" id="ARBA00023180"/>
    </source>
</evidence>
<evidence type="ECO:0000256" key="4">
    <source>
        <dbReference type="ARBA" id="ARBA00022729"/>
    </source>
</evidence>
<dbReference type="GO" id="GO:0000272">
    <property type="term" value="P:polysaccharide catabolic process"/>
    <property type="evidence" value="ECO:0007669"/>
    <property type="project" value="UniProtKB-KW"/>
</dbReference>
<accession>A0A1V6SN43</accession>
<feature type="chain" id="PRO_5012506221" description="galacturonan 1,4-alpha-galacturonidase" evidence="16">
    <location>
        <begin position="23"/>
        <end position="424"/>
    </location>
</feature>
<evidence type="ECO:0000256" key="8">
    <source>
        <dbReference type="ARBA" id="ARBA00023277"/>
    </source>
</evidence>
<comment type="caution">
    <text evidence="17">The sequence shown here is derived from an EMBL/GenBank/DDBJ whole genome shotgun (WGS) entry which is preliminary data.</text>
</comment>